<dbReference type="GO" id="GO:0003824">
    <property type="term" value="F:catalytic activity"/>
    <property type="evidence" value="ECO:0007669"/>
    <property type="project" value="InterPro"/>
</dbReference>
<feature type="domain" description="Fumarylacetoacetase-like C-terminal" evidence="2">
    <location>
        <begin position="68"/>
        <end position="271"/>
    </location>
</feature>
<dbReference type="EMBL" id="FOEE01000008">
    <property type="protein sequence ID" value="SEP01646.1"/>
    <property type="molecule type" value="Genomic_DNA"/>
</dbReference>
<dbReference type="OrthoDB" id="9805307at2"/>
<reference evidence="4" key="1">
    <citation type="submission" date="2016-10" db="EMBL/GenBank/DDBJ databases">
        <authorList>
            <person name="Varghese N."/>
            <person name="Submissions S."/>
        </authorList>
    </citation>
    <scope>NUCLEOTIDE SEQUENCE [LARGE SCALE GENOMIC DNA]</scope>
    <source>
        <strain evidence="4">DSM 45413</strain>
    </source>
</reference>
<dbReference type="STRING" id="673521.SAMN05660991_02839"/>
<dbReference type="PANTHER" id="PTHR11820:SF112">
    <property type="entry name" value="FUMARYLACETOACETATE HYDROLASE FAMILY PROTEIN (AFU_ORTHOLOGUE AFUA_1G02370)-RELATED"/>
    <property type="match status" value="1"/>
</dbReference>
<evidence type="ECO:0000259" key="2">
    <source>
        <dbReference type="Pfam" id="PF01557"/>
    </source>
</evidence>
<dbReference type="InterPro" id="IPR011234">
    <property type="entry name" value="Fumarylacetoacetase-like_C"/>
</dbReference>
<dbReference type="PANTHER" id="PTHR11820">
    <property type="entry name" value="ACYLPYRUVASE"/>
    <property type="match status" value="1"/>
</dbReference>
<proteinExistence type="predicted"/>
<dbReference type="SUPFAM" id="SSF56529">
    <property type="entry name" value="FAH"/>
    <property type="match status" value="1"/>
</dbReference>
<dbReference type="Gene3D" id="3.90.850.10">
    <property type="entry name" value="Fumarylacetoacetase-like, C-terminal domain"/>
    <property type="match status" value="1"/>
</dbReference>
<sequence length="290" mass="29541">MDLLATPWGLGRREGDEVAVLDLPHRDVGALVADTGSLAAASTATVLRRVPVAEALATALPPLPAPGTVWGVGLNYRSKARATGREIPAEPILYVSAASSVAGPNGLLPHPSGVTDQLDAEAEIAVVLGRRLYRASEREAWAAVAGVTAGNDLTARDVMKATGTPALAKSFPGCTPLGASVLDARTLADAGSIGVRGSVNGVVHQDDSSADMIWSIPELLARISWYAALEPGDVFLSGTPAGTGQDRGRYLVPGDVVTVEVDGVAPLTTTVSSAATPVAPVARADALPAH</sequence>
<dbReference type="Proteomes" id="UP000198960">
    <property type="component" value="Unassembled WGS sequence"/>
</dbReference>
<dbReference type="GO" id="GO:0046872">
    <property type="term" value="F:metal ion binding"/>
    <property type="evidence" value="ECO:0007669"/>
    <property type="project" value="UniProtKB-KW"/>
</dbReference>
<organism evidence="3 4">
    <name type="scientific">Trujillonella endophytica</name>
    <dbReference type="NCBI Taxonomy" id="673521"/>
    <lineage>
        <taxon>Bacteria</taxon>
        <taxon>Bacillati</taxon>
        <taxon>Actinomycetota</taxon>
        <taxon>Actinomycetes</taxon>
        <taxon>Geodermatophilales</taxon>
        <taxon>Geodermatophilaceae</taxon>
        <taxon>Trujillonella</taxon>
    </lineage>
</organism>
<dbReference type="InterPro" id="IPR036663">
    <property type="entry name" value="Fumarylacetoacetase_C_sf"/>
</dbReference>
<evidence type="ECO:0000313" key="3">
    <source>
        <dbReference type="EMBL" id="SEP01646.1"/>
    </source>
</evidence>
<gene>
    <name evidence="3" type="ORF">SAMN05660991_02839</name>
</gene>
<dbReference type="AlphaFoldDB" id="A0A1H8UEW8"/>
<keyword evidence="1" id="KW-0479">Metal-binding</keyword>
<keyword evidence="4" id="KW-1185">Reference proteome</keyword>
<accession>A0A1H8UEW8</accession>
<name>A0A1H8UEW8_9ACTN</name>
<dbReference type="RefSeq" id="WP_091944397.1">
    <property type="nucleotide sequence ID" value="NZ_FOEE01000008.1"/>
</dbReference>
<dbReference type="Pfam" id="PF01557">
    <property type="entry name" value="FAA_hydrolase"/>
    <property type="match status" value="1"/>
</dbReference>
<protein>
    <submittedName>
        <fullName evidence="3">2-keto-4-pentenoate hydratase/2-oxohepta-3-ene-1,7-dioic acid hydratase (Catechol pathway)</fullName>
    </submittedName>
</protein>
<evidence type="ECO:0000313" key="4">
    <source>
        <dbReference type="Proteomes" id="UP000198960"/>
    </source>
</evidence>
<evidence type="ECO:0000256" key="1">
    <source>
        <dbReference type="ARBA" id="ARBA00022723"/>
    </source>
</evidence>